<reference evidence="3" key="1">
    <citation type="submission" date="2016-10" db="EMBL/GenBank/DDBJ databases">
        <authorList>
            <person name="Varghese N."/>
            <person name="Submissions S."/>
        </authorList>
    </citation>
    <scope>NUCLEOTIDE SEQUENCE [LARGE SCALE GENOMIC DNA]</scope>
    <source>
        <strain evidence="3">CGMCC 4.578</strain>
    </source>
</reference>
<gene>
    <name evidence="2" type="ORF">SAMN05216195_105401</name>
</gene>
<dbReference type="Proteomes" id="UP000199028">
    <property type="component" value="Unassembled WGS sequence"/>
</dbReference>
<evidence type="ECO:0000313" key="3">
    <source>
        <dbReference type="Proteomes" id="UP000199028"/>
    </source>
</evidence>
<keyword evidence="3" id="KW-1185">Reference proteome</keyword>
<evidence type="ECO:0000313" key="2">
    <source>
        <dbReference type="EMBL" id="SER51014.1"/>
    </source>
</evidence>
<protein>
    <submittedName>
        <fullName evidence="2">Uncharacterized protein</fullName>
    </submittedName>
</protein>
<accession>A0A1H9PS20</accession>
<dbReference type="EMBL" id="FOFT01000005">
    <property type="protein sequence ID" value="SER51014.1"/>
    <property type="molecule type" value="Genomic_DNA"/>
</dbReference>
<sequence length="235" mass="25151">MWPALGSARDGTPPPTQPSKQPAAAQRNRRAICPLAALPPDQIAGVWGRAPGKARNATRPPASRDASGQPKRSRSFRIRVSEELGAPVPLLVLPDLPSGKRQRRQRPQKPLVRPVTPRHGPKSLPPRPPQLVKPTVVPGTGVGISGNGIPGVQSALGQQRPRLGEVRISPDDLAGISTAISGSLRLRTFGKTSRLGPEEVLNHAPHRAPSPEPGWTNTLRRTSSSRWPQRPAAAR</sequence>
<evidence type="ECO:0000256" key="1">
    <source>
        <dbReference type="SAM" id="MobiDB-lite"/>
    </source>
</evidence>
<organism evidence="2 3">
    <name type="scientific">Lentzea flaviverrucosa</name>
    <dbReference type="NCBI Taxonomy" id="200379"/>
    <lineage>
        <taxon>Bacteria</taxon>
        <taxon>Bacillati</taxon>
        <taxon>Actinomycetota</taxon>
        <taxon>Actinomycetes</taxon>
        <taxon>Pseudonocardiales</taxon>
        <taxon>Pseudonocardiaceae</taxon>
        <taxon>Lentzea</taxon>
    </lineage>
</organism>
<proteinExistence type="predicted"/>
<feature type="compositionally biased region" description="Polar residues" evidence="1">
    <location>
        <begin position="215"/>
        <end position="227"/>
    </location>
</feature>
<feature type="compositionally biased region" description="Low complexity" evidence="1">
    <location>
        <begin position="87"/>
        <end position="97"/>
    </location>
</feature>
<feature type="region of interest" description="Disordered" evidence="1">
    <location>
        <begin position="194"/>
        <end position="235"/>
    </location>
</feature>
<dbReference type="AlphaFoldDB" id="A0A1H9PS20"/>
<name>A0A1H9PS20_9PSEU</name>
<feature type="region of interest" description="Disordered" evidence="1">
    <location>
        <begin position="1"/>
        <end position="158"/>
    </location>
</feature>
<feature type="compositionally biased region" description="Gly residues" evidence="1">
    <location>
        <begin position="140"/>
        <end position="149"/>
    </location>
</feature>